<feature type="compositionally biased region" description="Low complexity" evidence="1">
    <location>
        <begin position="376"/>
        <end position="388"/>
    </location>
</feature>
<feature type="region of interest" description="Disordered" evidence="1">
    <location>
        <begin position="97"/>
        <end position="116"/>
    </location>
</feature>
<comment type="caution">
    <text evidence="3">The sequence shown here is derived from an EMBL/GenBank/DDBJ whole genome shotgun (WGS) entry which is preliminary data.</text>
</comment>
<dbReference type="PANTHER" id="PTHR14445">
    <property type="entry name" value="GRB10 INTERACTING GYF PROTEIN"/>
    <property type="match status" value="1"/>
</dbReference>
<feature type="domain" description="GYF" evidence="2">
    <location>
        <begin position="195"/>
        <end position="243"/>
    </location>
</feature>
<proteinExistence type="predicted"/>
<dbReference type="EMBL" id="QLNQ01000029">
    <property type="protein sequence ID" value="RCK56251.1"/>
    <property type="molecule type" value="Genomic_DNA"/>
</dbReference>
<organism evidence="3 4">
    <name type="scientific">Candida viswanathii</name>
    <dbReference type="NCBI Taxonomy" id="5486"/>
    <lineage>
        <taxon>Eukaryota</taxon>
        <taxon>Fungi</taxon>
        <taxon>Dikarya</taxon>
        <taxon>Ascomycota</taxon>
        <taxon>Saccharomycotina</taxon>
        <taxon>Pichiomycetes</taxon>
        <taxon>Debaryomycetaceae</taxon>
        <taxon>Candida/Lodderomyces clade</taxon>
        <taxon>Candida</taxon>
    </lineage>
</organism>
<evidence type="ECO:0000259" key="2">
    <source>
        <dbReference type="PROSITE" id="PS50829"/>
    </source>
</evidence>
<evidence type="ECO:0000313" key="4">
    <source>
        <dbReference type="Proteomes" id="UP000253472"/>
    </source>
</evidence>
<feature type="region of interest" description="Disordered" evidence="1">
    <location>
        <begin position="697"/>
        <end position="725"/>
    </location>
</feature>
<dbReference type="STRING" id="5486.A0A367XTW3"/>
<dbReference type="GO" id="GO:0005829">
    <property type="term" value="C:cytosol"/>
    <property type="evidence" value="ECO:0007669"/>
    <property type="project" value="TreeGrafter"/>
</dbReference>
<dbReference type="Pfam" id="PF02213">
    <property type="entry name" value="GYF"/>
    <property type="match status" value="1"/>
</dbReference>
<name>A0A367XTW3_9ASCO</name>
<keyword evidence="4" id="KW-1185">Reference proteome</keyword>
<feature type="compositionally biased region" description="Polar residues" evidence="1">
    <location>
        <begin position="713"/>
        <end position="725"/>
    </location>
</feature>
<reference evidence="3 4" key="1">
    <citation type="submission" date="2018-06" db="EMBL/GenBank/DDBJ databases">
        <title>Whole genome sequencing of Candida tropicalis (genome annotated by CSBL at Korea University).</title>
        <authorList>
            <person name="Ahn J."/>
        </authorList>
    </citation>
    <scope>NUCLEOTIDE SEQUENCE [LARGE SCALE GENOMIC DNA]</scope>
    <source>
        <strain evidence="3 4">ATCC 20962</strain>
    </source>
</reference>
<accession>A0A367XTW3</accession>
<feature type="compositionally biased region" description="Basic residues" evidence="1">
    <location>
        <begin position="855"/>
        <end position="864"/>
    </location>
</feature>
<protein>
    <submittedName>
        <fullName evidence="3">Protein SMY2</fullName>
    </submittedName>
</protein>
<dbReference type="SUPFAM" id="SSF55277">
    <property type="entry name" value="GYF domain"/>
    <property type="match status" value="1"/>
</dbReference>
<feature type="region of interest" description="Disordered" evidence="1">
    <location>
        <begin position="28"/>
        <end position="56"/>
    </location>
</feature>
<dbReference type="OrthoDB" id="48509at2759"/>
<evidence type="ECO:0000313" key="3">
    <source>
        <dbReference type="EMBL" id="RCK56251.1"/>
    </source>
</evidence>
<dbReference type="InterPro" id="IPR051640">
    <property type="entry name" value="GRB10-interact_GYF"/>
</dbReference>
<feature type="region of interest" description="Disordered" evidence="1">
    <location>
        <begin position="843"/>
        <end position="864"/>
    </location>
</feature>
<dbReference type="PROSITE" id="PS50829">
    <property type="entry name" value="GYF"/>
    <property type="match status" value="1"/>
</dbReference>
<gene>
    <name evidence="3" type="primary">SMY2</name>
    <name evidence="3" type="ORF">Cantr_05986</name>
</gene>
<dbReference type="Proteomes" id="UP000253472">
    <property type="component" value="Unassembled WGS sequence"/>
</dbReference>
<sequence length="864" mass="93130">MYSRTRKTQETPNNGSIEETTTYSQQYSHNNQHHHHHHHHHHSQHHHTSTIPANKDGKRYTMNEVFQVWYDNKDQILNTEVPVSSDEPYKLAKPEPIYHLDLQSSPNKADELPKETTKEVTESLDKLTIGGGDSEIENITQGSGIASIQTAATEPGTGTGTIPSSIGQAPPGMVQLPKDLPSVDAKFRPLVTSDKIEWFYIDPSGNEQGPFNGDMMQEWLTGGYLNLDLKIRRKEESGFKTLRDLCESLLNYGTPFKIPLPDLTTVSNSGSQFFPTDLQGNNFPPFQSNLLSSLGGNVPQSNLSQGNLSQSNLFGNDFMKSDPFSTTSLALVNQAATPGGFGNTSSFGIDTFNQQPSAGLDAFNHNLSFPSMPSILQQQIHQQQQPSLSRANSGWGVDTTTSSILQSGSNPQTPIGGHPSLPSQISQPVPNSPWLPSAVGQSHSRVNSPFASATNLNLVGQEPLTVQHDVDVSKVAPAVPVVPAAEPAPQLEDPVLEEIHSSVVTDFLNDEEPKPVDPPTESEVAAPGQQQQQQPVIEEQPSQSEEKEVEGAKPVDLKPSAAPTLAPWAAPKQPSKKPALTLKEIQRLEAEKLAEQKKIEAQIKSEQAAKAWANAAAAEKQAKAEKAASVALPSSWGNASAAPVTKTLAEIQKEEAERAKAKLAAANSANAAAKLSATNTSFASALANSVPKDDGPAWTTVASKKQPPAPVTRKSSANVATTSAAKTTPQLLRSVSANKQNTSTINAQSVREDFLVWARSNMTSLYPTVSKEDLLDIFITLPPNSADSASLIAETIYSSSATMDGRRFAQEFLKRRQKVDQQIGGGDHVSWSAAIISSADKVPTVDEDGWSTSLKSKKKNGKRN</sequence>
<dbReference type="SMART" id="SM00444">
    <property type="entry name" value="GYF"/>
    <property type="match status" value="1"/>
</dbReference>
<feature type="region of interest" description="Disordered" evidence="1">
    <location>
        <begin position="507"/>
        <end position="579"/>
    </location>
</feature>
<feature type="compositionally biased region" description="Polar residues" evidence="1">
    <location>
        <begin position="398"/>
        <end position="413"/>
    </location>
</feature>
<dbReference type="InterPro" id="IPR003169">
    <property type="entry name" value="GYF"/>
</dbReference>
<dbReference type="AlphaFoldDB" id="A0A367XTW3"/>
<feature type="region of interest" description="Disordered" evidence="1">
    <location>
        <begin position="376"/>
        <end position="446"/>
    </location>
</feature>
<feature type="compositionally biased region" description="Low complexity" evidence="1">
    <location>
        <begin position="522"/>
        <end position="543"/>
    </location>
</feature>
<dbReference type="InterPro" id="IPR035445">
    <property type="entry name" value="GYF-like_dom_sf"/>
</dbReference>
<dbReference type="PANTHER" id="PTHR14445:SF36">
    <property type="entry name" value="FI03272P-RELATED"/>
    <property type="match status" value="1"/>
</dbReference>
<feature type="compositionally biased region" description="Basic and acidic residues" evidence="1">
    <location>
        <begin position="544"/>
        <end position="556"/>
    </location>
</feature>
<evidence type="ECO:0000256" key="1">
    <source>
        <dbReference type="SAM" id="MobiDB-lite"/>
    </source>
</evidence>
<dbReference type="Gene3D" id="3.30.1490.40">
    <property type="match status" value="1"/>
</dbReference>
<feature type="compositionally biased region" description="Basic residues" evidence="1">
    <location>
        <begin position="31"/>
        <end position="48"/>
    </location>
</feature>